<feature type="chain" id="PRO_5044186544" evidence="2">
    <location>
        <begin position="24"/>
        <end position="809"/>
    </location>
</feature>
<evidence type="ECO:0000313" key="6">
    <source>
        <dbReference type="Proteomes" id="UP001515480"/>
    </source>
</evidence>
<dbReference type="AlphaFoldDB" id="A0AB34ISL8"/>
<dbReference type="CDD" id="cd06257">
    <property type="entry name" value="DnaJ"/>
    <property type="match status" value="1"/>
</dbReference>
<protein>
    <submittedName>
        <fullName evidence="5">Uncharacterized protein</fullName>
    </submittedName>
</protein>
<feature type="domain" description="ShKT" evidence="4">
    <location>
        <begin position="745"/>
        <end position="781"/>
    </location>
</feature>
<evidence type="ECO:0000259" key="4">
    <source>
        <dbReference type="PROSITE" id="PS51670"/>
    </source>
</evidence>
<dbReference type="EMBL" id="JBGBPQ010000020">
    <property type="protein sequence ID" value="KAL1504494.1"/>
    <property type="molecule type" value="Genomic_DNA"/>
</dbReference>
<keyword evidence="2" id="KW-0732">Signal</keyword>
<dbReference type="PANTHER" id="PTHR21724:SF109">
    <property type="entry name" value="SHKT DOMAIN-CONTAINING PROTEIN"/>
    <property type="match status" value="1"/>
</dbReference>
<dbReference type="InterPro" id="IPR018253">
    <property type="entry name" value="DnaJ_domain_CS"/>
</dbReference>
<feature type="compositionally biased region" description="Basic and acidic residues" evidence="1">
    <location>
        <begin position="662"/>
        <end position="674"/>
    </location>
</feature>
<dbReference type="Pfam" id="PF00226">
    <property type="entry name" value="DnaJ"/>
    <property type="match status" value="1"/>
</dbReference>
<name>A0AB34ISL8_PRYPA</name>
<dbReference type="SUPFAM" id="SSF46565">
    <property type="entry name" value="Chaperone J-domain"/>
    <property type="match status" value="1"/>
</dbReference>
<evidence type="ECO:0000313" key="5">
    <source>
        <dbReference type="EMBL" id="KAL1504494.1"/>
    </source>
</evidence>
<feature type="region of interest" description="Disordered" evidence="1">
    <location>
        <begin position="85"/>
        <end position="110"/>
    </location>
</feature>
<feature type="domain" description="ShKT" evidence="4">
    <location>
        <begin position="342"/>
        <end position="376"/>
    </location>
</feature>
<feature type="domain" description="ShKT" evidence="4">
    <location>
        <begin position="483"/>
        <end position="517"/>
    </location>
</feature>
<reference evidence="5 6" key="1">
    <citation type="journal article" date="2024" name="Science">
        <title>Giant polyketide synthase enzymes in the biosynthesis of giant marine polyether toxins.</title>
        <authorList>
            <person name="Fallon T.R."/>
            <person name="Shende V.V."/>
            <person name="Wierzbicki I.H."/>
            <person name="Pendleton A.L."/>
            <person name="Watervoot N.F."/>
            <person name="Auber R.P."/>
            <person name="Gonzalez D.J."/>
            <person name="Wisecaver J.H."/>
            <person name="Moore B.S."/>
        </authorList>
    </citation>
    <scope>NUCLEOTIDE SEQUENCE [LARGE SCALE GENOMIC DNA]</scope>
    <source>
        <strain evidence="5 6">12B1</strain>
    </source>
</reference>
<dbReference type="Pfam" id="PF01549">
    <property type="entry name" value="ShK"/>
    <property type="match status" value="9"/>
</dbReference>
<dbReference type="SMART" id="SM00271">
    <property type="entry name" value="DnaJ"/>
    <property type="match status" value="1"/>
</dbReference>
<dbReference type="PROSITE" id="PS51670">
    <property type="entry name" value="SHKT"/>
    <property type="match status" value="9"/>
</dbReference>
<evidence type="ECO:0000259" key="3">
    <source>
        <dbReference type="PROSITE" id="PS50076"/>
    </source>
</evidence>
<dbReference type="PROSITE" id="PS00636">
    <property type="entry name" value="DNAJ_1"/>
    <property type="match status" value="1"/>
</dbReference>
<feature type="domain" description="ShKT" evidence="4">
    <location>
        <begin position="531"/>
        <end position="565"/>
    </location>
</feature>
<feature type="domain" description="ShKT" evidence="4">
    <location>
        <begin position="569"/>
        <end position="603"/>
    </location>
</feature>
<feature type="region of interest" description="Disordered" evidence="1">
    <location>
        <begin position="788"/>
        <end position="809"/>
    </location>
</feature>
<feature type="domain" description="ShKT" evidence="4">
    <location>
        <begin position="704"/>
        <end position="738"/>
    </location>
</feature>
<feature type="compositionally biased region" description="Low complexity" evidence="1">
    <location>
        <begin position="788"/>
        <end position="800"/>
    </location>
</feature>
<sequence length="809" mass="89343">MRAVLCLLHVAAAVCETHYDVLGVPPTAKLAEIKRAYYKLAKTVHPDKVDASKKQEAEARFKKLGAAHEVLSDAEARKQYDASLRGHTPAEARQQPSPPPPASQHRQQAKRRVRTLADAVDLLAEMDARRLLRRHLLLAFYDSRLAACTRTLFDVVEFPFPFAHYSQEWHGVWWEDILLAAVHDVAPSLRANRPSDLVQLYAAAMGGLSRGSQGLALRRCPLFVFQKEGEYLGQYTTHATKLLSAAGSADEFQRWAWSHLLVQLRVVNLLHVPIRLNWIHGGYVKEIGTIEARGTYSPQVYAGHTLQAEHTTRGGDAISENSSLLIFKVYNSSREMRVAERCVDSTSHCEFWRGEGHCESNRVFMRAECQRSCGVCDLHAARAAKKPSLPPQAEGGPSKQRDGCEDHDRNCKEWAAKDECRTNPGFMRKKCPASCGACARCEDKSADCKGWRDHGQCEQNAAFMRESCRAACGWCGLNESAICADEQLDCKLWAHDGECISNAKYMRSHCKKSCGFCGSGKGKVVAAAAACVDKHKDCTAWAEQGDCARNAEFMKVECAAACGRCGAECVDGVRDCGAWVKDQQCLRNRLFMARHCRASCGWCHQLPSQAGKDQCTDEDIKCEGWARANECHTNAGFMKEKCRRSCRFCQSQASQAAPRLTPRKEPLSEAERLAKGGKQGSASHAEQSAPRAHRTNTPSVTQPCVDHHRMCDNWAKLGECTSNEKFMKDNCLKACGACQPVITQCTDNFKDCVGMGRQDPSAKPCSTEFMRVNCRQTCGLCVSNLDAGAARSSASPASARKPPKGKDEL</sequence>
<dbReference type="PROSITE" id="PS50076">
    <property type="entry name" value="DNAJ_2"/>
    <property type="match status" value="1"/>
</dbReference>
<dbReference type="InterPro" id="IPR036869">
    <property type="entry name" value="J_dom_sf"/>
</dbReference>
<feature type="domain" description="ShKT" evidence="4">
    <location>
        <begin position="404"/>
        <end position="438"/>
    </location>
</feature>
<dbReference type="Proteomes" id="UP001515480">
    <property type="component" value="Unassembled WGS sequence"/>
</dbReference>
<dbReference type="PRINTS" id="PR00625">
    <property type="entry name" value="JDOMAIN"/>
</dbReference>
<evidence type="ECO:0000256" key="2">
    <source>
        <dbReference type="SAM" id="SignalP"/>
    </source>
</evidence>
<feature type="domain" description="ShKT" evidence="4">
    <location>
        <begin position="615"/>
        <end position="649"/>
    </location>
</feature>
<feature type="domain" description="J" evidence="3">
    <location>
        <begin position="17"/>
        <end position="84"/>
    </location>
</feature>
<dbReference type="PANTHER" id="PTHR21724">
    <property type="entry name" value="SHKT DOMAIN-CONTAINING PROTEIN"/>
    <property type="match status" value="1"/>
</dbReference>
<accession>A0AB34ISL8</accession>
<feature type="domain" description="ShKT" evidence="4">
    <location>
        <begin position="441"/>
        <end position="475"/>
    </location>
</feature>
<comment type="caution">
    <text evidence="5">The sequence shown here is derived from an EMBL/GenBank/DDBJ whole genome shotgun (WGS) entry which is preliminary data.</text>
</comment>
<dbReference type="Gene3D" id="1.10.287.110">
    <property type="entry name" value="DnaJ domain"/>
    <property type="match status" value="1"/>
</dbReference>
<evidence type="ECO:0000256" key="1">
    <source>
        <dbReference type="SAM" id="MobiDB-lite"/>
    </source>
</evidence>
<dbReference type="SMART" id="SM00254">
    <property type="entry name" value="ShKT"/>
    <property type="match status" value="9"/>
</dbReference>
<dbReference type="Gene3D" id="1.10.10.1940">
    <property type="match status" value="6"/>
</dbReference>
<proteinExistence type="predicted"/>
<feature type="region of interest" description="Disordered" evidence="1">
    <location>
        <begin position="657"/>
        <end position="701"/>
    </location>
</feature>
<dbReference type="InterPro" id="IPR003582">
    <property type="entry name" value="ShKT_dom"/>
</dbReference>
<keyword evidence="6" id="KW-1185">Reference proteome</keyword>
<organism evidence="5 6">
    <name type="scientific">Prymnesium parvum</name>
    <name type="common">Toxic golden alga</name>
    <dbReference type="NCBI Taxonomy" id="97485"/>
    <lineage>
        <taxon>Eukaryota</taxon>
        <taxon>Haptista</taxon>
        <taxon>Haptophyta</taxon>
        <taxon>Prymnesiophyceae</taxon>
        <taxon>Prymnesiales</taxon>
        <taxon>Prymnesiaceae</taxon>
        <taxon>Prymnesium</taxon>
    </lineage>
</organism>
<gene>
    <name evidence="5" type="ORF">AB1Y20_010899</name>
</gene>
<feature type="signal peptide" evidence="2">
    <location>
        <begin position="1"/>
        <end position="23"/>
    </location>
</feature>
<dbReference type="InterPro" id="IPR001623">
    <property type="entry name" value="DnaJ_domain"/>
</dbReference>